<reference evidence="1 2" key="1">
    <citation type="submission" date="2014-02" db="EMBL/GenBank/DDBJ databases">
        <title>Whole Genome Sequencing Of Bordetella Holmesii, An Emerging Opportunistic Infection Of Humans.</title>
        <authorList>
            <person name="Tettelin H."/>
            <person name="Hooven T.A."/>
            <person name="Hine E."/>
            <person name="Su Q."/>
            <person name="Huard R.C."/>
            <person name="Della-Latta P."/>
            <person name="Daugherty S.C."/>
            <person name="Agrawal S."/>
            <person name="Sengamalay N."/>
            <person name="Tallon L.J."/>
            <person name="Sadzewicz L."/>
            <person name="Whittier S."/>
            <person name="Fraser C.M."/>
            <person name="Ratner A.J."/>
        </authorList>
    </citation>
    <scope>NUCLEOTIDE SEQUENCE [LARGE SCALE GENOMIC DNA]</scope>
    <source>
        <strain evidence="1 2">1058</strain>
    </source>
</reference>
<proteinExistence type="predicted"/>
<comment type="caution">
    <text evidence="1">The sequence shown here is derived from an EMBL/GenBank/DDBJ whole genome shotgun (WGS) entry which is preliminary data.</text>
</comment>
<organism evidence="1 2">
    <name type="scientific">Bordetella holmesii 1058</name>
    <dbReference type="NCBI Taxonomy" id="1247648"/>
    <lineage>
        <taxon>Bacteria</taxon>
        <taxon>Pseudomonadati</taxon>
        <taxon>Pseudomonadota</taxon>
        <taxon>Betaproteobacteria</taxon>
        <taxon>Burkholderiales</taxon>
        <taxon>Alcaligenaceae</taxon>
        <taxon>Bordetella</taxon>
    </lineage>
</organism>
<evidence type="ECO:0000313" key="1">
    <source>
        <dbReference type="EMBL" id="EXX93905.1"/>
    </source>
</evidence>
<sequence>MAATPAPVSLKPGQTVVLASFYELRGCLALAAPRLQLTQPPTLGAATVVSSQGNTGGSGGCGYIATPVSQIIYKADKTGRDTVTWTVRYQARDRAPETGSANIVVLP</sequence>
<accession>A0ABP3BJD2</accession>
<name>A0ABP3BJD2_9BORD</name>
<gene>
    <name evidence="1" type="ORF">D559_1311</name>
</gene>
<protein>
    <submittedName>
        <fullName evidence="1">Exported protein</fullName>
    </submittedName>
</protein>
<keyword evidence="2" id="KW-1185">Reference proteome</keyword>
<evidence type="ECO:0000313" key="2">
    <source>
        <dbReference type="Proteomes" id="UP000023104"/>
    </source>
</evidence>
<dbReference type="Proteomes" id="UP000023104">
    <property type="component" value="Unassembled WGS sequence"/>
</dbReference>
<dbReference type="EMBL" id="JDTF01000004">
    <property type="protein sequence ID" value="EXX93905.1"/>
    <property type="molecule type" value="Genomic_DNA"/>
</dbReference>